<dbReference type="PRINTS" id="PR00103">
    <property type="entry name" value="CAMPKINASE"/>
</dbReference>
<dbReference type="PANTHER" id="PTHR11635:SF152">
    <property type="entry name" value="CAMP-DEPENDENT PROTEIN KINASE TYPE I REGULATORY SUBUNIT-RELATED"/>
    <property type="match status" value="1"/>
</dbReference>
<comment type="similarity">
    <text evidence="1">Belongs to the cAMP-dependent kinase regulatory chain family.</text>
</comment>
<dbReference type="Gene3D" id="2.60.120.10">
    <property type="entry name" value="Jelly Rolls"/>
    <property type="match status" value="1"/>
</dbReference>
<dbReference type="GO" id="GO:0005829">
    <property type="term" value="C:cytosol"/>
    <property type="evidence" value="ECO:0007669"/>
    <property type="project" value="TreeGrafter"/>
</dbReference>
<evidence type="ECO:0000256" key="2">
    <source>
        <dbReference type="ARBA" id="ARBA00022566"/>
    </source>
</evidence>
<evidence type="ECO:0000313" key="6">
    <source>
        <dbReference type="Proteomes" id="UP000078046"/>
    </source>
</evidence>
<keyword evidence="2" id="KW-0116">cAMP-binding</keyword>
<dbReference type="Pfam" id="PF00027">
    <property type="entry name" value="cNMP_binding"/>
    <property type="match status" value="1"/>
</dbReference>
<dbReference type="InterPro" id="IPR018490">
    <property type="entry name" value="cNMP-bd_dom_sf"/>
</dbReference>
<dbReference type="EMBL" id="LWCA01002798">
    <property type="protein sequence ID" value="OAF63691.1"/>
    <property type="molecule type" value="Genomic_DNA"/>
</dbReference>
<dbReference type="PANTHER" id="PTHR11635">
    <property type="entry name" value="CAMP-DEPENDENT PROTEIN KINASE REGULATORY CHAIN"/>
    <property type="match status" value="1"/>
</dbReference>
<dbReference type="GO" id="GO:0005952">
    <property type="term" value="C:cAMP-dependent protein kinase complex"/>
    <property type="evidence" value="ECO:0007669"/>
    <property type="project" value="InterPro"/>
</dbReference>
<organism evidence="5 6">
    <name type="scientific">Intoshia linei</name>
    <dbReference type="NCBI Taxonomy" id="1819745"/>
    <lineage>
        <taxon>Eukaryota</taxon>
        <taxon>Metazoa</taxon>
        <taxon>Spiralia</taxon>
        <taxon>Lophotrochozoa</taxon>
        <taxon>Mesozoa</taxon>
        <taxon>Orthonectida</taxon>
        <taxon>Rhopaluridae</taxon>
        <taxon>Intoshia</taxon>
    </lineage>
</organism>
<dbReference type="InterPro" id="IPR000595">
    <property type="entry name" value="cNMP-bd_dom"/>
</dbReference>
<dbReference type="InterPro" id="IPR014710">
    <property type="entry name" value="RmlC-like_jellyroll"/>
</dbReference>
<dbReference type="GO" id="GO:0030552">
    <property type="term" value="F:cAMP binding"/>
    <property type="evidence" value="ECO:0007669"/>
    <property type="project" value="UniProtKB-KW"/>
</dbReference>
<evidence type="ECO:0000313" key="5">
    <source>
        <dbReference type="EMBL" id="OAF63691.1"/>
    </source>
</evidence>
<sequence length="87" mass="9699">MNGNAKVFQVVDNDKNQKIVGNLGPSDYFGEIALLLDRPRVATVVANGKLQCVKLDRNAFERLIGPCTDILKRNMANYKSYISLEVN</sequence>
<keyword evidence="2" id="KW-0547">Nucleotide-binding</keyword>
<dbReference type="PROSITE" id="PS50042">
    <property type="entry name" value="CNMP_BINDING_3"/>
    <property type="match status" value="1"/>
</dbReference>
<evidence type="ECO:0000259" key="4">
    <source>
        <dbReference type="PROSITE" id="PS50042"/>
    </source>
</evidence>
<comment type="caution">
    <text evidence="5">The sequence shown here is derived from an EMBL/GenBank/DDBJ whole genome shotgun (WGS) entry which is preliminary data.</text>
</comment>
<dbReference type="GO" id="GO:0034236">
    <property type="term" value="F:protein kinase A catalytic subunit binding"/>
    <property type="evidence" value="ECO:0007669"/>
    <property type="project" value="TreeGrafter"/>
</dbReference>
<name>A0A177AQK6_9BILA</name>
<dbReference type="SUPFAM" id="SSF51206">
    <property type="entry name" value="cAMP-binding domain-like"/>
    <property type="match status" value="1"/>
</dbReference>
<dbReference type="CDD" id="cd00038">
    <property type="entry name" value="CAP_ED"/>
    <property type="match status" value="1"/>
</dbReference>
<keyword evidence="3" id="KW-0114">cAMP</keyword>
<accession>A0A177AQK6</accession>
<proteinExistence type="inferred from homology"/>
<dbReference type="InterPro" id="IPR050503">
    <property type="entry name" value="cAMP-dep_PK_reg_su-like"/>
</dbReference>
<dbReference type="Proteomes" id="UP000078046">
    <property type="component" value="Unassembled WGS sequence"/>
</dbReference>
<protein>
    <recommendedName>
        <fullName evidence="4">Cyclic nucleotide-binding domain-containing protein</fullName>
    </recommendedName>
</protein>
<evidence type="ECO:0000256" key="3">
    <source>
        <dbReference type="ARBA" id="ARBA00023149"/>
    </source>
</evidence>
<dbReference type="GO" id="GO:0004862">
    <property type="term" value="F:cAMP-dependent protein kinase inhibitor activity"/>
    <property type="evidence" value="ECO:0007669"/>
    <property type="project" value="TreeGrafter"/>
</dbReference>
<gene>
    <name evidence="5" type="ORF">A3Q56_08604</name>
</gene>
<feature type="domain" description="Cyclic nucleotide-binding" evidence="4">
    <location>
        <begin position="1"/>
        <end position="81"/>
    </location>
</feature>
<dbReference type="AlphaFoldDB" id="A0A177AQK6"/>
<reference evidence="5 6" key="1">
    <citation type="submission" date="2016-04" db="EMBL/GenBank/DDBJ databases">
        <title>The genome of Intoshia linei affirms orthonectids as highly simplified spiralians.</title>
        <authorList>
            <person name="Mikhailov K.V."/>
            <person name="Slusarev G.S."/>
            <person name="Nikitin M.A."/>
            <person name="Logacheva M.D."/>
            <person name="Penin A."/>
            <person name="Aleoshin V."/>
            <person name="Panchin Y.V."/>
        </authorList>
    </citation>
    <scope>NUCLEOTIDE SEQUENCE [LARGE SCALE GENOMIC DNA]</scope>
    <source>
        <strain evidence="5">Intl2013</strain>
        <tissue evidence="5">Whole animal</tissue>
    </source>
</reference>
<dbReference type="OrthoDB" id="417078at2759"/>
<evidence type="ECO:0000256" key="1">
    <source>
        <dbReference type="ARBA" id="ARBA00005753"/>
    </source>
</evidence>
<keyword evidence="6" id="KW-1185">Reference proteome</keyword>